<evidence type="ECO:0000256" key="2">
    <source>
        <dbReference type="ARBA" id="ARBA00022475"/>
    </source>
</evidence>
<dbReference type="PANTHER" id="PTHR43646:SF2">
    <property type="entry name" value="GLYCOSYLTRANSFERASE 2-LIKE DOMAIN-CONTAINING PROTEIN"/>
    <property type="match status" value="1"/>
</dbReference>
<reference evidence="7" key="2">
    <citation type="submission" date="2023-04" db="EMBL/GenBank/DDBJ databases">
        <authorList>
            <person name="Sun J.-Q."/>
        </authorList>
    </citation>
    <scope>NUCLEOTIDE SEQUENCE</scope>
    <source>
        <strain evidence="7">CC-YY355</strain>
    </source>
</reference>
<dbReference type="InterPro" id="IPR001173">
    <property type="entry name" value="Glyco_trans_2-like"/>
</dbReference>
<protein>
    <submittedName>
        <fullName evidence="7">Glycosyltransferase</fullName>
        <ecNumber evidence="7">2.4.-.-</ecNumber>
    </submittedName>
</protein>
<accession>A0ABT6MTF7</accession>
<evidence type="ECO:0000256" key="3">
    <source>
        <dbReference type="ARBA" id="ARBA00022676"/>
    </source>
</evidence>
<evidence type="ECO:0000256" key="4">
    <source>
        <dbReference type="ARBA" id="ARBA00022679"/>
    </source>
</evidence>
<dbReference type="SUPFAM" id="SSF53448">
    <property type="entry name" value="Nucleotide-diphospho-sugar transferases"/>
    <property type="match status" value="1"/>
</dbReference>
<dbReference type="EC" id="2.4.-.-" evidence="7"/>
<evidence type="ECO:0000256" key="5">
    <source>
        <dbReference type="ARBA" id="ARBA00023136"/>
    </source>
</evidence>
<dbReference type="Pfam" id="PF00535">
    <property type="entry name" value="Glycos_transf_2"/>
    <property type="match status" value="1"/>
</dbReference>
<dbReference type="GO" id="GO:0016757">
    <property type="term" value="F:glycosyltransferase activity"/>
    <property type="evidence" value="ECO:0007669"/>
    <property type="project" value="UniProtKB-KW"/>
</dbReference>
<sequence>MIGVLVPAHDEEALIGDCLHAIRAAARCPALRGEAVQVVVALDGCSDGTAAICADMGVGVVELQARSVGRARAAAADWLLARGARWLASTDADSRVPAHWLSAQLATGADAFCGTVRVGDWLDYGEQVRRAFLAGERHADGHAHVHGANLGVSARAYEAVGGFPPLPAHEDHALVEGLARAGYAIARRDQPCVTTSARRDCRARHGFGDYLRRIELDIQGGMGAAPDAVAA</sequence>
<evidence type="ECO:0000259" key="6">
    <source>
        <dbReference type="Pfam" id="PF00535"/>
    </source>
</evidence>
<dbReference type="InterPro" id="IPR029044">
    <property type="entry name" value="Nucleotide-diphossugar_trans"/>
</dbReference>
<organism evidence="7 8">
    <name type="scientific">Luteimonas composti</name>
    <dbReference type="NCBI Taxonomy" id="398257"/>
    <lineage>
        <taxon>Bacteria</taxon>
        <taxon>Pseudomonadati</taxon>
        <taxon>Pseudomonadota</taxon>
        <taxon>Gammaproteobacteria</taxon>
        <taxon>Lysobacterales</taxon>
        <taxon>Lysobacteraceae</taxon>
        <taxon>Luteimonas</taxon>
    </lineage>
</organism>
<dbReference type="Proteomes" id="UP001160550">
    <property type="component" value="Unassembled WGS sequence"/>
</dbReference>
<comment type="subcellular location">
    <subcellularLocation>
        <location evidence="1">Cell membrane</location>
    </subcellularLocation>
</comment>
<reference evidence="7" key="1">
    <citation type="journal article" date="2007" name="Int. J. Syst. Evol. Microbiol.">
        <title>Luteimonas composti sp. nov., a moderately thermophilic bacterium isolated from food waste.</title>
        <authorList>
            <person name="Young C.C."/>
            <person name="Kampfer P."/>
            <person name="Chen W.M."/>
            <person name="Yen W.S."/>
            <person name="Arun A.B."/>
            <person name="Lai W.A."/>
            <person name="Shen F.T."/>
            <person name="Rekha P.D."/>
            <person name="Lin K.Y."/>
            <person name="Chou J.H."/>
        </authorList>
    </citation>
    <scope>NUCLEOTIDE SEQUENCE</scope>
    <source>
        <strain evidence="7">CC-YY355</strain>
    </source>
</reference>
<keyword evidence="2" id="KW-1003">Cell membrane</keyword>
<keyword evidence="4 7" id="KW-0808">Transferase</keyword>
<dbReference type="Gene3D" id="3.90.550.10">
    <property type="entry name" value="Spore Coat Polysaccharide Biosynthesis Protein SpsA, Chain A"/>
    <property type="match status" value="1"/>
</dbReference>
<dbReference type="PANTHER" id="PTHR43646">
    <property type="entry name" value="GLYCOSYLTRANSFERASE"/>
    <property type="match status" value="1"/>
</dbReference>
<proteinExistence type="predicted"/>
<feature type="domain" description="Glycosyltransferase 2-like" evidence="6">
    <location>
        <begin position="4"/>
        <end position="118"/>
    </location>
</feature>
<evidence type="ECO:0000256" key="1">
    <source>
        <dbReference type="ARBA" id="ARBA00004236"/>
    </source>
</evidence>
<dbReference type="RefSeq" id="WP_280943127.1">
    <property type="nucleotide sequence ID" value="NZ_JARYGX010000023.1"/>
</dbReference>
<evidence type="ECO:0000313" key="7">
    <source>
        <dbReference type="EMBL" id="MDH7453919.1"/>
    </source>
</evidence>
<name>A0ABT6MTF7_9GAMM</name>
<evidence type="ECO:0000313" key="8">
    <source>
        <dbReference type="Proteomes" id="UP001160550"/>
    </source>
</evidence>
<keyword evidence="8" id="KW-1185">Reference proteome</keyword>
<dbReference type="EMBL" id="JARYGX010000023">
    <property type="protein sequence ID" value="MDH7453919.1"/>
    <property type="molecule type" value="Genomic_DNA"/>
</dbReference>
<keyword evidence="5" id="KW-0472">Membrane</keyword>
<keyword evidence="3 7" id="KW-0328">Glycosyltransferase</keyword>
<comment type="caution">
    <text evidence="7">The sequence shown here is derived from an EMBL/GenBank/DDBJ whole genome shotgun (WGS) entry which is preliminary data.</text>
</comment>
<gene>
    <name evidence="7" type="ORF">QF205_12705</name>
</gene>